<organism evidence="2 3">
    <name type="scientific">Blyttiomyces helicus</name>
    <dbReference type="NCBI Taxonomy" id="388810"/>
    <lineage>
        <taxon>Eukaryota</taxon>
        <taxon>Fungi</taxon>
        <taxon>Fungi incertae sedis</taxon>
        <taxon>Chytridiomycota</taxon>
        <taxon>Chytridiomycota incertae sedis</taxon>
        <taxon>Chytridiomycetes</taxon>
        <taxon>Chytridiomycetes incertae sedis</taxon>
        <taxon>Blyttiomyces</taxon>
    </lineage>
</organism>
<feature type="region of interest" description="Disordered" evidence="1">
    <location>
        <begin position="145"/>
        <end position="263"/>
    </location>
</feature>
<accession>A0A4P9WJ52</accession>
<feature type="compositionally biased region" description="Polar residues" evidence="1">
    <location>
        <begin position="199"/>
        <end position="218"/>
    </location>
</feature>
<proteinExistence type="predicted"/>
<evidence type="ECO:0000256" key="1">
    <source>
        <dbReference type="SAM" id="MobiDB-lite"/>
    </source>
</evidence>
<feature type="compositionally biased region" description="Basic and acidic residues" evidence="1">
    <location>
        <begin position="145"/>
        <end position="156"/>
    </location>
</feature>
<evidence type="ECO:0000313" key="2">
    <source>
        <dbReference type="EMBL" id="RKO92939.1"/>
    </source>
</evidence>
<evidence type="ECO:0000313" key="3">
    <source>
        <dbReference type="Proteomes" id="UP000269721"/>
    </source>
</evidence>
<dbReference type="PANTHER" id="PTHR45786:SF74">
    <property type="entry name" value="ATP-DEPENDENT DNA HELICASE"/>
    <property type="match status" value="1"/>
</dbReference>
<dbReference type="PANTHER" id="PTHR45786">
    <property type="entry name" value="DNA BINDING PROTEIN-LIKE"/>
    <property type="match status" value="1"/>
</dbReference>
<feature type="compositionally biased region" description="Acidic residues" evidence="1">
    <location>
        <begin position="165"/>
        <end position="178"/>
    </location>
</feature>
<keyword evidence="3" id="KW-1185">Reference proteome</keyword>
<name>A0A4P9WJ52_9FUNG</name>
<dbReference type="EMBL" id="KZ994436">
    <property type="protein sequence ID" value="RKO92939.1"/>
    <property type="molecule type" value="Genomic_DNA"/>
</dbReference>
<dbReference type="Proteomes" id="UP000269721">
    <property type="component" value="Unassembled WGS sequence"/>
</dbReference>
<sequence>MLHKRKGKDKDLEQRIMKKLVASIVSGNPYARVYRSLRDRILSKGSPETLQIRIHDVRGNQLRTFNRPSVNQVTGIFIDRDEESENRREILVQGNRGGISQIRDTHPGSKLNVYSISYPTGLVGWAPGHRLLTLEEISQREKALAEGRAWKPDHRISGVGLANNEPDDKEPPEVDPEQPELTFPRGRTGTKLQPDPSRQAVSSSNTSWMREVESQTVSKFREDAAADSVGQPVILPSSFEGGPRNKERSTGLHPNTKLDEDWDADRVSAGIDLSFG</sequence>
<dbReference type="AlphaFoldDB" id="A0A4P9WJ52"/>
<protein>
    <submittedName>
        <fullName evidence="2">Uncharacterized protein</fullName>
    </submittedName>
</protein>
<reference evidence="3" key="1">
    <citation type="journal article" date="2018" name="Nat. Microbiol.">
        <title>Leveraging single-cell genomics to expand the fungal tree of life.</title>
        <authorList>
            <person name="Ahrendt S.R."/>
            <person name="Quandt C.A."/>
            <person name="Ciobanu D."/>
            <person name="Clum A."/>
            <person name="Salamov A."/>
            <person name="Andreopoulos B."/>
            <person name="Cheng J.F."/>
            <person name="Woyke T."/>
            <person name="Pelin A."/>
            <person name="Henrissat B."/>
            <person name="Reynolds N.K."/>
            <person name="Benny G.L."/>
            <person name="Smith M.E."/>
            <person name="James T.Y."/>
            <person name="Grigoriev I.V."/>
        </authorList>
    </citation>
    <scope>NUCLEOTIDE SEQUENCE [LARGE SCALE GENOMIC DNA]</scope>
</reference>
<gene>
    <name evidence="2" type="ORF">BDK51DRAFT_41757</name>
</gene>
<dbReference type="OrthoDB" id="2272314at2759"/>